<dbReference type="EMBL" id="JBBJBU010000005">
    <property type="protein sequence ID" value="KAK7205408.1"/>
    <property type="molecule type" value="Genomic_DNA"/>
</dbReference>
<keyword evidence="1" id="KW-1133">Transmembrane helix</keyword>
<dbReference type="Proteomes" id="UP001498771">
    <property type="component" value="Unassembled WGS sequence"/>
</dbReference>
<accession>A0ABR1F8F8</accession>
<comment type="caution">
    <text evidence="2">The sequence shown here is derived from an EMBL/GenBank/DDBJ whole genome shotgun (WGS) entry which is preliminary data.</text>
</comment>
<dbReference type="RefSeq" id="XP_064768441.1">
    <property type="nucleotide sequence ID" value="XM_064909752.1"/>
</dbReference>
<evidence type="ECO:0000256" key="1">
    <source>
        <dbReference type="SAM" id="Phobius"/>
    </source>
</evidence>
<evidence type="ECO:0000313" key="3">
    <source>
        <dbReference type="Proteomes" id="UP001498771"/>
    </source>
</evidence>
<dbReference type="GeneID" id="90035264"/>
<evidence type="ECO:0008006" key="4">
    <source>
        <dbReference type="Google" id="ProtNLM"/>
    </source>
</evidence>
<proteinExistence type="predicted"/>
<name>A0ABR1F8F8_9ASCO</name>
<keyword evidence="3" id="KW-1185">Reference proteome</keyword>
<gene>
    <name evidence="2" type="ORF">BZA70DRAFT_156619</name>
</gene>
<sequence>MLTALGLSVRNSILVCFCLCLFAWSATGRHSLWFLPTLFALLPPLRSSHRALLFCSGISIAAQLSGSWSIASTG</sequence>
<keyword evidence="1" id="KW-0472">Membrane</keyword>
<organism evidence="2 3">
    <name type="scientific">Myxozyma melibiosi</name>
    <dbReference type="NCBI Taxonomy" id="54550"/>
    <lineage>
        <taxon>Eukaryota</taxon>
        <taxon>Fungi</taxon>
        <taxon>Dikarya</taxon>
        <taxon>Ascomycota</taxon>
        <taxon>Saccharomycotina</taxon>
        <taxon>Lipomycetes</taxon>
        <taxon>Lipomycetales</taxon>
        <taxon>Lipomycetaceae</taxon>
        <taxon>Myxozyma</taxon>
    </lineage>
</organism>
<feature type="transmembrane region" description="Helical" evidence="1">
    <location>
        <begin position="12"/>
        <end position="39"/>
    </location>
</feature>
<protein>
    <recommendedName>
        <fullName evidence="4">Secreted peptide</fullName>
    </recommendedName>
</protein>
<reference evidence="2 3" key="1">
    <citation type="submission" date="2024-03" db="EMBL/GenBank/DDBJ databases">
        <title>Genome-scale model development and genomic sequencing of the oleaginous clade Lipomyces.</title>
        <authorList>
            <consortium name="Lawrence Berkeley National Laboratory"/>
            <person name="Czajka J.J."/>
            <person name="Han Y."/>
            <person name="Kim J."/>
            <person name="Mondo S.J."/>
            <person name="Hofstad B.A."/>
            <person name="Robles A."/>
            <person name="Haridas S."/>
            <person name="Riley R."/>
            <person name="LaButti K."/>
            <person name="Pangilinan J."/>
            <person name="Andreopoulos W."/>
            <person name="Lipzen A."/>
            <person name="Yan J."/>
            <person name="Wang M."/>
            <person name="Ng V."/>
            <person name="Grigoriev I.V."/>
            <person name="Spatafora J.W."/>
            <person name="Magnuson J.K."/>
            <person name="Baker S.E."/>
            <person name="Pomraning K.R."/>
        </authorList>
    </citation>
    <scope>NUCLEOTIDE SEQUENCE [LARGE SCALE GENOMIC DNA]</scope>
    <source>
        <strain evidence="2 3">Phaff 52-87</strain>
    </source>
</reference>
<evidence type="ECO:0000313" key="2">
    <source>
        <dbReference type="EMBL" id="KAK7205408.1"/>
    </source>
</evidence>
<keyword evidence="1" id="KW-0812">Transmembrane</keyword>
<feature type="transmembrane region" description="Helical" evidence="1">
    <location>
        <begin position="51"/>
        <end position="71"/>
    </location>
</feature>